<organism evidence="2 3">
    <name type="scientific">Mycolicibacterium neworleansense</name>
    <dbReference type="NCBI Taxonomy" id="146018"/>
    <lineage>
        <taxon>Bacteria</taxon>
        <taxon>Bacillati</taxon>
        <taxon>Actinomycetota</taxon>
        <taxon>Actinomycetes</taxon>
        <taxon>Mycobacteriales</taxon>
        <taxon>Mycobacteriaceae</taxon>
        <taxon>Mycolicibacterium</taxon>
    </lineage>
</organism>
<dbReference type="Pfam" id="PF00156">
    <property type="entry name" value="Pribosyltran"/>
    <property type="match status" value="1"/>
</dbReference>
<dbReference type="CDD" id="cd06223">
    <property type="entry name" value="PRTases_typeI"/>
    <property type="match status" value="1"/>
</dbReference>
<evidence type="ECO:0000259" key="1">
    <source>
        <dbReference type="Pfam" id="PF00156"/>
    </source>
</evidence>
<keyword evidence="2" id="KW-0808">Transferase</keyword>
<proteinExistence type="predicted"/>
<keyword evidence="3" id="KW-1185">Reference proteome</keyword>
<dbReference type="RefSeq" id="WP_090510171.1">
    <property type="nucleotide sequence ID" value="NZ_CWKH01000001.1"/>
</dbReference>
<dbReference type="Gene3D" id="3.30.1310.20">
    <property type="entry name" value="PRTase-like"/>
    <property type="match status" value="1"/>
</dbReference>
<feature type="domain" description="Phosphoribosyltransferase" evidence="1">
    <location>
        <begin position="21"/>
        <end position="189"/>
    </location>
</feature>
<gene>
    <name evidence="2" type="ORF">BN2156_00661</name>
</gene>
<keyword evidence="2" id="KW-0328">Glycosyltransferase</keyword>
<dbReference type="SUPFAM" id="SSF53271">
    <property type="entry name" value="PRTase-like"/>
    <property type="match status" value="1"/>
</dbReference>
<evidence type="ECO:0000313" key="2">
    <source>
        <dbReference type="EMBL" id="CRZ13819.1"/>
    </source>
</evidence>
<dbReference type="Proteomes" id="UP000199147">
    <property type="component" value="Unassembled WGS sequence"/>
</dbReference>
<evidence type="ECO:0000313" key="3">
    <source>
        <dbReference type="Proteomes" id="UP000199147"/>
    </source>
</evidence>
<dbReference type="Gene3D" id="3.40.50.2020">
    <property type="match status" value="1"/>
</dbReference>
<dbReference type="EMBL" id="CWKH01000001">
    <property type="protein sequence ID" value="CRZ13819.1"/>
    <property type="molecule type" value="Genomic_DNA"/>
</dbReference>
<dbReference type="InterPro" id="IPR029057">
    <property type="entry name" value="PRTase-like"/>
</dbReference>
<protein>
    <submittedName>
        <fullName evidence="2">Phosphoribosyltransferase</fullName>
    </submittedName>
</protein>
<sequence>MNAWGLRASRDRIYQDRREAGQVLAEQLVSYRDRSDVLVLGLARGGVPIAWEVATHLNAPLDVFVVRKLGVPQWQELAMGAVASGGGLVINEDLVDRLGIDQDTIAETITRETAEIQRREQAYRGGRPTPDLRGRTVILVDDGIATGATMLAAVRAVRAARRVVVAVPVGPPTVSSQLRDEADEVVCTSTPPLFEAVGQAFVDFHQVSDDEVRRLLAAPTTRAAES</sequence>
<dbReference type="InterPro" id="IPR000836">
    <property type="entry name" value="PRTase_dom"/>
</dbReference>
<dbReference type="AlphaFoldDB" id="A0A0H5RYS0"/>
<name>A0A0H5RYS0_9MYCO</name>
<dbReference type="GO" id="GO:0016757">
    <property type="term" value="F:glycosyltransferase activity"/>
    <property type="evidence" value="ECO:0007669"/>
    <property type="project" value="UniProtKB-KW"/>
</dbReference>
<dbReference type="STRING" id="146018.BN2156_00661"/>
<reference evidence="3" key="1">
    <citation type="submission" date="2015-07" db="EMBL/GenBank/DDBJ databases">
        <authorList>
            <person name="Urmite Genomes"/>
        </authorList>
    </citation>
    <scope>NUCLEOTIDE SEQUENCE [LARGE SCALE GENOMIC DNA]</scope>
    <source>
        <strain evidence="3">type strain: ATCC 49404</strain>
    </source>
</reference>
<dbReference type="OrthoDB" id="9810066at2"/>
<accession>A0A0H5RYS0</accession>